<feature type="compositionally biased region" description="Low complexity" evidence="1">
    <location>
        <begin position="71"/>
        <end position="80"/>
    </location>
</feature>
<keyword evidence="3" id="KW-1185">Reference proteome</keyword>
<feature type="compositionally biased region" description="Low complexity" evidence="1">
    <location>
        <begin position="40"/>
        <end position="64"/>
    </location>
</feature>
<organism evidence="2 3">
    <name type="scientific">Crenichthys baileyi</name>
    <name type="common">White River springfish</name>
    <dbReference type="NCBI Taxonomy" id="28760"/>
    <lineage>
        <taxon>Eukaryota</taxon>
        <taxon>Metazoa</taxon>
        <taxon>Chordata</taxon>
        <taxon>Craniata</taxon>
        <taxon>Vertebrata</taxon>
        <taxon>Euteleostomi</taxon>
        <taxon>Actinopterygii</taxon>
        <taxon>Neopterygii</taxon>
        <taxon>Teleostei</taxon>
        <taxon>Neoteleostei</taxon>
        <taxon>Acanthomorphata</taxon>
        <taxon>Ovalentaria</taxon>
        <taxon>Atherinomorphae</taxon>
        <taxon>Cyprinodontiformes</taxon>
        <taxon>Goodeidae</taxon>
        <taxon>Crenichthys</taxon>
    </lineage>
</organism>
<name>A0AAV9SN02_9TELE</name>
<protein>
    <submittedName>
        <fullName evidence="2">Uncharacterized protein</fullName>
    </submittedName>
</protein>
<evidence type="ECO:0000256" key="1">
    <source>
        <dbReference type="SAM" id="MobiDB-lite"/>
    </source>
</evidence>
<dbReference type="Proteomes" id="UP001311232">
    <property type="component" value="Unassembled WGS sequence"/>
</dbReference>
<evidence type="ECO:0000313" key="3">
    <source>
        <dbReference type="Proteomes" id="UP001311232"/>
    </source>
</evidence>
<reference evidence="2 3" key="1">
    <citation type="submission" date="2021-06" db="EMBL/GenBank/DDBJ databases">
        <authorList>
            <person name="Palmer J.M."/>
        </authorList>
    </citation>
    <scope>NUCLEOTIDE SEQUENCE [LARGE SCALE GENOMIC DNA]</scope>
    <source>
        <strain evidence="2 3">MEX-2019</strain>
        <tissue evidence="2">Muscle</tissue>
    </source>
</reference>
<dbReference type="AlphaFoldDB" id="A0AAV9SN02"/>
<gene>
    <name evidence="2" type="ORF">CRENBAI_013510</name>
</gene>
<evidence type="ECO:0000313" key="2">
    <source>
        <dbReference type="EMBL" id="KAK5621977.1"/>
    </source>
</evidence>
<accession>A0AAV9SN02</accession>
<feature type="compositionally biased region" description="Polar residues" evidence="1">
    <location>
        <begin position="19"/>
        <end position="29"/>
    </location>
</feature>
<dbReference type="EMBL" id="JAHHUM010000264">
    <property type="protein sequence ID" value="KAK5621977.1"/>
    <property type="molecule type" value="Genomic_DNA"/>
</dbReference>
<sequence length="168" mass="17623">MEKCFSETEWAALDLGPSRNRSSPAYTSSKPRRPCCKRSTPAAAAPTAAAPAELVTLTAASAEPSSPPPAAAEFPAGFSSRPKRRRRQRAAATQGVRVDASYASTEGPPATAFSRRFPRYGSRPDRVPRGELIGGVRGVLLSTLRFFPRGLGLYAPHSGGGVPGEGVA</sequence>
<comment type="caution">
    <text evidence="2">The sequence shown here is derived from an EMBL/GenBank/DDBJ whole genome shotgun (WGS) entry which is preliminary data.</text>
</comment>
<feature type="region of interest" description="Disordered" evidence="1">
    <location>
        <begin position="12"/>
        <end position="121"/>
    </location>
</feature>
<proteinExistence type="predicted"/>